<dbReference type="Gene3D" id="3.20.20.190">
    <property type="entry name" value="Phosphatidylinositol (PI) phosphodiesterase"/>
    <property type="match status" value="1"/>
</dbReference>
<dbReference type="GO" id="GO:0005789">
    <property type="term" value="C:endoplasmic reticulum membrane"/>
    <property type="evidence" value="ECO:0007669"/>
    <property type="project" value="TreeGrafter"/>
</dbReference>
<dbReference type="STRING" id="9838.ENSCDRP00005013171"/>
<feature type="transmembrane region" description="Helical" evidence="13">
    <location>
        <begin position="234"/>
        <end position="251"/>
    </location>
</feature>
<dbReference type="PROSITE" id="PS51704">
    <property type="entry name" value="GP_PDE"/>
    <property type="match status" value="1"/>
</dbReference>
<evidence type="ECO:0000256" key="6">
    <source>
        <dbReference type="ARBA" id="ARBA00023098"/>
    </source>
</evidence>
<keyword evidence="5 13" id="KW-1133">Transmembrane helix</keyword>
<evidence type="ECO:0000256" key="12">
    <source>
        <dbReference type="ARBA" id="ARBA00048947"/>
    </source>
</evidence>
<feature type="transmembrane region" description="Helical" evidence="13">
    <location>
        <begin position="6"/>
        <end position="23"/>
    </location>
</feature>
<comment type="caution">
    <text evidence="15">The sequence shown here is derived from an EMBL/GenBank/DDBJ whole genome shotgun (WGS) entry which is preliminary data.</text>
</comment>
<evidence type="ECO:0000256" key="5">
    <source>
        <dbReference type="ARBA" id="ARBA00022989"/>
    </source>
</evidence>
<dbReference type="Pfam" id="PF03009">
    <property type="entry name" value="GDPD"/>
    <property type="match status" value="1"/>
</dbReference>
<dbReference type="InterPro" id="IPR052271">
    <property type="entry name" value="GDPD-Related"/>
</dbReference>
<dbReference type="InterPro" id="IPR030395">
    <property type="entry name" value="GP_PDE_dom"/>
</dbReference>
<keyword evidence="6" id="KW-0443">Lipid metabolism</keyword>
<evidence type="ECO:0000256" key="4">
    <source>
        <dbReference type="ARBA" id="ARBA00022801"/>
    </source>
</evidence>
<feature type="domain" description="GP-PDE" evidence="14">
    <location>
        <begin position="39"/>
        <end position="338"/>
    </location>
</feature>
<dbReference type="EMBL" id="JWIN03000018">
    <property type="protein sequence ID" value="KAB1263395.1"/>
    <property type="molecule type" value="Genomic_DNA"/>
</dbReference>
<dbReference type="SUPFAM" id="SSF51695">
    <property type="entry name" value="PLC-like phosphodiesterases"/>
    <property type="match status" value="1"/>
</dbReference>
<protein>
    <submittedName>
        <fullName evidence="15">Lysophospholipase D GDPD3</fullName>
    </submittedName>
</protein>
<dbReference type="InterPro" id="IPR017946">
    <property type="entry name" value="PLC-like_Pdiesterase_TIM-brl"/>
</dbReference>
<dbReference type="Proteomes" id="UP000299084">
    <property type="component" value="Unassembled WGS sequence"/>
</dbReference>
<evidence type="ECO:0000256" key="8">
    <source>
        <dbReference type="ARBA" id="ARBA00036083"/>
    </source>
</evidence>
<evidence type="ECO:0000256" key="13">
    <source>
        <dbReference type="SAM" id="Phobius"/>
    </source>
</evidence>
<comment type="catalytic activity">
    <reaction evidence="12">
        <text>N,1-di-(9Z-octadecenoyl)-sn-glycero-3-phosphoethanolamine + H2O = N-(9Z-octadecenoyl) ethanolamine + 1-(9Z-octadecenoyl)-sn-glycero-3-phosphate + H(+)</text>
        <dbReference type="Rhea" id="RHEA:56460"/>
        <dbReference type="ChEBI" id="CHEBI:15377"/>
        <dbReference type="ChEBI" id="CHEBI:15378"/>
        <dbReference type="ChEBI" id="CHEBI:71466"/>
        <dbReference type="ChEBI" id="CHEBI:74544"/>
        <dbReference type="ChEBI" id="CHEBI:85222"/>
    </reaction>
    <physiologicalReaction direction="left-to-right" evidence="12">
        <dbReference type="Rhea" id="RHEA:56461"/>
    </physiologicalReaction>
</comment>
<keyword evidence="3 13" id="KW-0812">Transmembrane</keyword>
<dbReference type="AlphaFoldDB" id="A0A5N4CX41"/>
<dbReference type="GO" id="GO:0004622">
    <property type="term" value="F:phosphatidylcholine lysophospholipase activity"/>
    <property type="evidence" value="ECO:0007669"/>
    <property type="project" value="TreeGrafter"/>
</dbReference>
<comment type="catalytic activity">
    <reaction evidence="10">
        <text>N-hexadecanoyl-1-(9Z-octadecenoyl)-sn-glycero-3-phosphoethanolamine + H2O = N-hexadecanoylethanolamine + 1-(9Z-octadecenoyl)-sn-glycero-3-phosphate + H(+)</text>
        <dbReference type="Rhea" id="RHEA:53168"/>
        <dbReference type="ChEBI" id="CHEBI:15377"/>
        <dbReference type="ChEBI" id="CHEBI:15378"/>
        <dbReference type="ChEBI" id="CHEBI:71464"/>
        <dbReference type="ChEBI" id="CHEBI:74544"/>
        <dbReference type="ChEBI" id="CHEBI:85217"/>
    </reaction>
    <physiologicalReaction direction="left-to-right" evidence="10">
        <dbReference type="Rhea" id="RHEA:53169"/>
    </physiologicalReaction>
</comment>
<comment type="similarity">
    <text evidence="2">Belongs to the glycerophosphoryl diester phosphodiesterase family.</text>
</comment>
<comment type="catalytic activity">
    <reaction evidence="11">
        <text>1-O-(1Z-octadecenyl)-sn-glycero-3-phospho-N-hexadecanoyl-ethanolamine + H2O = 1-O-(1Z-octadecenyl)-sn-glycero-3-phosphate + N-hexadecanoylethanolamine + H(+)</text>
        <dbReference type="Rhea" id="RHEA:53184"/>
        <dbReference type="ChEBI" id="CHEBI:15377"/>
        <dbReference type="ChEBI" id="CHEBI:15378"/>
        <dbReference type="ChEBI" id="CHEBI:71464"/>
        <dbReference type="ChEBI" id="CHEBI:137009"/>
        <dbReference type="ChEBI" id="CHEBI:137017"/>
    </reaction>
    <physiologicalReaction direction="left-to-right" evidence="11">
        <dbReference type="Rhea" id="RHEA:53185"/>
    </physiologicalReaction>
</comment>
<name>A0A5N4CX41_CAMDR</name>
<organism evidence="15 16">
    <name type="scientific">Camelus dromedarius</name>
    <name type="common">Dromedary</name>
    <name type="synonym">Arabian camel</name>
    <dbReference type="NCBI Taxonomy" id="9838"/>
    <lineage>
        <taxon>Eukaryota</taxon>
        <taxon>Metazoa</taxon>
        <taxon>Chordata</taxon>
        <taxon>Craniata</taxon>
        <taxon>Vertebrata</taxon>
        <taxon>Euteleostomi</taxon>
        <taxon>Mammalia</taxon>
        <taxon>Eutheria</taxon>
        <taxon>Laurasiatheria</taxon>
        <taxon>Artiodactyla</taxon>
        <taxon>Tylopoda</taxon>
        <taxon>Camelidae</taxon>
        <taxon>Camelus</taxon>
    </lineage>
</organism>
<proteinExistence type="inferred from homology"/>
<dbReference type="GO" id="GO:0008081">
    <property type="term" value="F:phosphoric diester hydrolase activity"/>
    <property type="evidence" value="ECO:0007669"/>
    <property type="project" value="InterPro"/>
</dbReference>
<evidence type="ECO:0000256" key="9">
    <source>
        <dbReference type="ARBA" id="ARBA00047392"/>
    </source>
</evidence>
<evidence type="ECO:0000256" key="7">
    <source>
        <dbReference type="ARBA" id="ARBA00023136"/>
    </source>
</evidence>
<reference evidence="15 16" key="1">
    <citation type="journal article" date="2019" name="Mol. Ecol. Resour.">
        <title>Improving Illumina assemblies with Hi-C and long reads: an example with the North African dromedary.</title>
        <authorList>
            <person name="Elbers J.P."/>
            <person name="Rogers M.F."/>
            <person name="Perelman P.L."/>
            <person name="Proskuryakova A.A."/>
            <person name="Serdyukova N.A."/>
            <person name="Johnson W.E."/>
            <person name="Horin P."/>
            <person name="Corander J."/>
            <person name="Murphy D."/>
            <person name="Burger P.A."/>
        </authorList>
    </citation>
    <scope>NUCLEOTIDE SEQUENCE [LARGE SCALE GENOMIC DNA]</scope>
    <source>
        <strain evidence="15">Drom800</strain>
        <tissue evidence="15">Blood</tissue>
    </source>
</reference>
<sequence length="348" mass="39197">MSPLLYYALPTLGSYVMLSIFFLRRPRLLHTPWFRAFCPRLGAHRGGSGERLENTMEAMENSMTQRADLLELDCQLTRDGVVVVSHDKNLSRQSGVNRDIGSLDFEELPLLKEELEVYFSPGHFTHGSDRHMVRLEDVFRRFPRTPISVEIKEENEELIYKVVLQAGVGEEGQGLDRGLTSPVPLISSFSQTADLVRNFDRNEITIWASGKSSIMKKCKAANPEMPTSLTLSRGLWVLLLYYLGLLPFISIPEKFLICFLPTIINRADHDTSSPQDLLPISLFWAESAGSCGFQMVSLSLPTQVIFWCLNEESDFKAAFDLGATGVITDYPTALRRYLDNHGPPAPSY</sequence>
<evidence type="ECO:0000256" key="10">
    <source>
        <dbReference type="ARBA" id="ARBA00047538"/>
    </source>
</evidence>
<evidence type="ECO:0000259" key="14">
    <source>
        <dbReference type="PROSITE" id="PS51704"/>
    </source>
</evidence>
<comment type="catalytic activity">
    <reaction evidence="9">
        <text>N-(5Z,8Z,11Z,14Z-eicosatetraenoyl)-1-(9Z-octadecenoyl)-sn-glycero-3-phosphoethanolamine + H2O = N-(5Z,8Z,11Z,14Z-eicosatetraenoyl)-ethanolamine + 1-(9Z-octadecenoyl)-sn-glycero-3-phosphate + H(+)</text>
        <dbReference type="Rhea" id="RHEA:45544"/>
        <dbReference type="ChEBI" id="CHEBI:2700"/>
        <dbReference type="ChEBI" id="CHEBI:15377"/>
        <dbReference type="ChEBI" id="CHEBI:15378"/>
        <dbReference type="ChEBI" id="CHEBI:74544"/>
        <dbReference type="ChEBI" id="CHEBI:85223"/>
    </reaction>
    <physiologicalReaction direction="left-to-right" evidence="9">
        <dbReference type="Rhea" id="RHEA:45545"/>
    </physiologicalReaction>
</comment>
<dbReference type="PANTHER" id="PTHR42758:SF3">
    <property type="entry name" value="LYSOPHOSPHOLIPASE D GDPD3"/>
    <property type="match status" value="1"/>
</dbReference>
<keyword evidence="4" id="KW-0378">Hydrolase</keyword>
<accession>A0A5N4CX41</accession>
<dbReference type="PANTHER" id="PTHR42758">
    <property type="entry name" value="PHOSPHATIDYLGLYCEROL PHOSPHOLIPASE C"/>
    <property type="match status" value="1"/>
</dbReference>
<evidence type="ECO:0000256" key="1">
    <source>
        <dbReference type="ARBA" id="ARBA00004370"/>
    </source>
</evidence>
<keyword evidence="16" id="KW-1185">Reference proteome</keyword>
<keyword evidence="7 13" id="KW-0472">Membrane</keyword>
<evidence type="ECO:0000256" key="2">
    <source>
        <dbReference type="ARBA" id="ARBA00007277"/>
    </source>
</evidence>
<comment type="catalytic activity">
    <reaction evidence="8">
        <text>1-O-hexadecyl-sn-glycero-3-phosphocholine + H2O = 1-O-hexadecyl-sn-glycero-3-phosphate + choline + H(+)</text>
        <dbReference type="Rhea" id="RHEA:41143"/>
        <dbReference type="ChEBI" id="CHEBI:15354"/>
        <dbReference type="ChEBI" id="CHEBI:15377"/>
        <dbReference type="ChEBI" id="CHEBI:15378"/>
        <dbReference type="ChEBI" id="CHEBI:64496"/>
        <dbReference type="ChEBI" id="CHEBI:77580"/>
    </reaction>
    <physiologicalReaction direction="left-to-right" evidence="8">
        <dbReference type="Rhea" id="RHEA:41144"/>
    </physiologicalReaction>
</comment>
<gene>
    <name evidence="15" type="ORF">Cadr_000023898</name>
</gene>
<evidence type="ECO:0000313" key="15">
    <source>
        <dbReference type="EMBL" id="KAB1263395.1"/>
    </source>
</evidence>
<evidence type="ECO:0000256" key="3">
    <source>
        <dbReference type="ARBA" id="ARBA00022692"/>
    </source>
</evidence>
<comment type="subcellular location">
    <subcellularLocation>
        <location evidence="1">Membrane</location>
    </subcellularLocation>
</comment>
<dbReference type="GO" id="GO:0046475">
    <property type="term" value="P:glycerophospholipid catabolic process"/>
    <property type="evidence" value="ECO:0007669"/>
    <property type="project" value="TreeGrafter"/>
</dbReference>
<evidence type="ECO:0000256" key="11">
    <source>
        <dbReference type="ARBA" id="ARBA00048580"/>
    </source>
</evidence>
<evidence type="ECO:0000313" key="16">
    <source>
        <dbReference type="Proteomes" id="UP000299084"/>
    </source>
</evidence>